<dbReference type="RefSeq" id="WP_107970130.1">
    <property type="nucleotide sequence ID" value="NZ_NWBU01000018.1"/>
</dbReference>
<dbReference type="OrthoDB" id="259025at2"/>
<evidence type="ECO:0000256" key="3">
    <source>
        <dbReference type="ARBA" id="ARBA00022692"/>
    </source>
</evidence>
<proteinExistence type="predicted"/>
<feature type="transmembrane region" description="Helical" evidence="6">
    <location>
        <begin position="61"/>
        <end position="79"/>
    </location>
</feature>
<organism evidence="7 8">
    <name type="scientific">Sphingomonas oleivorans</name>
    <dbReference type="NCBI Taxonomy" id="1735121"/>
    <lineage>
        <taxon>Bacteria</taxon>
        <taxon>Pseudomonadati</taxon>
        <taxon>Pseudomonadota</taxon>
        <taxon>Alphaproteobacteria</taxon>
        <taxon>Sphingomonadales</taxon>
        <taxon>Sphingomonadaceae</taxon>
        <taxon>Sphingomonas</taxon>
    </lineage>
</organism>
<feature type="transmembrane region" description="Helical" evidence="6">
    <location>
        <begin position="99"/>
        <end position="116"/>
    </location>
</feature>
<evidence type="ECO:0000256" key="2">
    <source>
        <dbReference type="ARBA" id="ARBA00022475"/>
    </source>
</evidence>
<keyword evidence="5 6" id="KW-0472">Membrane</keyword>
<dbReference type="AlphaFoldDB" id="A0A2T5FTL5"/>
<feature type="transmembrane region" description="Helical" evidence="6">
    <location>
        <begin position="128"/>
        <end position="147"/>
    </location>
</feature>
<dbReference type="GO" id="GO:0005886">
    <property type="term" value="C:plasma membrane"/>
    <property type="evidence" value="ECO:0007669"/>
    <property type="project" value="UniProtKB-SubCell"/>
</dbReference>
<evidence type="ECO:0000256" key="1">
    <source>
        <dbReference type="ARBA" id="ARBA00004651"/>
    </source>
</evidence>
<dbReference type="EMBL" id="NWBU01000018">
    <property type="protein sequence ID" value="PTQ07411.1"/>
    <property type="molecule type" value="Genomic_DNA"/>
</dbReference>
<evidence type="ECO:0008006" key="9">
    <source>
        <dbReference type="Google" id="ProtNLM"/>
    </source>
</evidence>
<comment type="caution">
    <text evidence="7">The sequence shown here is derived from an EMBL/GenBank/DDBJ whole genome shotgun (WGS) entry which is preliminary data.</text>
</comment>
<protein>
    <recommendedName>
        <fullName evidence="9">Cytochrome-c oxidase</fullName>
    </recommendedName>
</protein>
<gene>
    <name evidence="7" type="ORF">CLG96_17870</name>
</gene>
<keyword evidence="2" id="KW-1003">Cell membrane</keyword>
<evidence type="ECO:0000313" key="8">
    <source>
        <dbReference type="Proteomes" id="UP000244162"/>
    </source>
</evidence>
<keyword evidence="8" id="KW-1185">Reference proteome</keyword>
<name>A0A2T5FTL5_9SPHN</name>
<dbReference type="InterPro" id="IPR019108">
    <property type="entry name" value="Caa3_assmbl_CtaG-rel"/>
</dbReference>
<evidence type="ECO:0000313" key="7">
    <source>
        <dbReference type="EMBL" id="PTQ07411.1"/>
    </source>
</evidence>
<evidence type="ECO:0000256" key="5">
    <source>
        <dbReference type="ARBA" id="ARBA00023136"/>
    </source>
</evidence>
<dbReference type="Proteomes" id="UP000244162">
    <property type="component" value="Unassembled WGS sequence"/>
</dbReference>
<feature type="transmembrane region" description="Helical" evidence="6">
    <location>
        <begin position="177"/>
        <end position="198"/>
    </location>
</feature>
<keyword evidence="3 6" id="KW-0812">Transmembrane</keyword>
<comment type="subcellular location">
    <subcellularLocation>
        <location evidence="1">Cell membrane</location>
        <topology evidence="1">Multi-pass membrane protein</topology>
    </subcellularLocation>
</comment>
<reference evidence="7 8" key="1">
    <citation type="submission" date="2017-09" db="EMBL/GenBank/DDBJ databases">
        <title>Sphingomonas panjinensis sp.nov., isolated from oil-contaminated soil.</title>
        <authorList>
            <person name="Wang L."/>
            <person name="Chen L."/>
        </authorList>
    </citation>
    <scope>NUCLEOTIDE SEQUENCE [LARGE SCALE GENOMIC DNA]</scope>
    <source>
        <strain evidence="7 8">FW-11</strain>
    </source>
</reference>
<accession>A0A2T5FTL5</accession>
<sequence length="207" mass="21356">MAPFALIGGVGVAFVAWAIALTGNAFTGHMVAHMALVAVAAPLLALGLAGTRLDPATRWPGHVAPLPMSLVELVVAWVWHAPAARAFAEASLPGFLIEQAMFLAAGLLLWSACLGAPPQDRARRGTGVAALLLTSMHMTLLGALLALTPRPLYGMAIRSCLGIDLPPLVDQQLGGTIMLMIGAVAYLVGGLTLLGGLLRARAGEESR</sequence>
<evidence type="ECO:0000256" key="6">
    <source>
        <dbReference type="SAM" id="Phobius"/>
    </source>
</evidence>
<feature type="transmembrane region" description="Helical" evidence="6">
    <location>
        <begin position="30"/>
        <end position="49"/>
    </location>
</feature>
<keyword evidence="4 6" id="KW-1133">Transmembrane helix</keyword>
<evidence type="ECO:0000256" key="4">
    <source>
        <dbReference type="ARBA" id="ARBA00022989"/>
    </source>
</evidence>
<dbReference type="Pfam" id="PF09678">
    <property type="entry name" value="Caa3_CtaG"/>
    <property type="match status" value="1"/>
</dbReference>